<organism evidence="1 2">
    <name type="scientific">Parascaris equorum</name>
    <name type="common">Equine roundworm</name>
    <dbReference type="NCBI Taxonomy" id="6256"/>
    <lineage>
        <taxon>Eukaryota</taxon>
        <taxon>Metazoa</taxon>
        <taxon>Ecdysozoa</taxon>
        <taxon>Nematoda</taxon>
        <taxon>Chromadorea</taxon>
        <taxon>Rhabditida</taxon>
        <taxon>Spirurina</taxon>
        <taxon>Ascaridomorpha</taxon>
        <taxon>Ascaridoidea</taxon>
        <taxon>Ascarididae</taxon>
        <taxon>Parascaris</taxon>
    </lineage>
</organism>
<dbReference type="AlphaFoldDB" id="A0A914R5X7"/>
<evidence type="ECO:0000313" key="1">
    <source>
        <dbReference type="Proteomes" id="UP000887564"/>
    </source>
</evidence>
<dbReference type="Proteomes" id="UP000887564">
    <property type="component" value="Unplaced"/>
</dbReference>
<accession>A0A914R5X7</accession>
<name>A0A914R5X7_PAREQ</name>
<protein>
    <submittedName>
        <fullName evidence="2">Uncharacterized protein</fullName>
    </submittedName>
</protein>
<sequence>MADVLWCSLQVVPKVEWLNAAVKSVRIMIAHPAVGYGIVIKLIEFYEKVRLVGLDVYLSILKLFGYGL</sequence>
<reference evidence="2" key="1">
    <citation type="submission" date="2022-11" db="UniProtKB">
        <authorList>
            <consortium name="WormBaseParasite"/>
        </authorList>
    </citation>
    <scope>IDENTIFICATION</scope>
</reference>
<dbReference type="WBParaSite" id="PEQ_0000006601-mRNA-1">
    <property type="protein sequence ID" value="PEQ_0000006601-mRNA-1"/>
    <property type="gene ID" value="PEQ_0000006601"/>
</dbReference>
<keyword evidence="1" id="KW-1185">Reference proteome</keyword>
<evidence type="ECO:0000313" key="2">
    <source>
        <dbReference type="WBParaSite" id="PEQ_0000006601-mRNA-1"/>
    </source>
</evidence>
<proteinExistence type="predicted"/>